<dbReference type="InterPro" id="IPR010982">
    <property type="entry name" value="Lambda_DNA-bd_dom_sf"/>
</dbReference>
<name>A0ABV7L2D1_9PROT</name>
<dbReference type="EMBL" id="JBHRTR010000028">
    <property type="protein sequence ID" value="MFC3228768.1"/>
    <property type="molecule type" value="Genomic_DNA"/>
</dbReference>
<gene>
    <name evidence="2" type="ORF">ACFOGJ_16105</name>
</gene>
<sequence>MAQKPSRSLFRKKLAARMYDARVRRGLTQEQIGDLMGIGEQSYKKHEQRGSLPADLFEIFALAVQEDPYWVLTGRRERPDVIEPRLPSQTKPRRSRRSPQQPTGSDGGPTQAH</sequence>
<dbReference type="Proteomes" id="UP001595528">
    <property type="component" value="Unassembled WGS sequence"/>
</dbReference>
<proteinExistence type="predicted"/>
<dbReference type="InterPro" id="IPR001387">
    <property type="entry name" value="Cro/C1-type_HTH"/>
</dbReference>
<evidence type="ECO:0000313" key="2">
    <source>
        <dbReference type="EMBL" id="MFC3228768.1"/>
    </source>
</evidence>
<protein>
    <recommendedName>
        <fullName evidence="4">XRE family transcriptional regulator</fullName>
    </recommendedName>
</protein>
<organism evidence="2 3">
    <name type="scientific">Marinibaculum pumilum</name>
    <dbReference type="NCBI Taxonomy" id="1766165"/>
    <lineage>
        <taxon>Bacteria</taxon>
        <taxon>Pseudomonadati</taxon>
        <taxon>Pseudomonadota</taxon>
        <taxon>Alphaproteobacteria</taxon>
        <taxon>Rhodospirillales</taxon>
        <taxon>Rhodospirillaceae</taxon>
        <taxon>Marinibaculum</taxon>
    </lineage>
</organism>
<reference evidence="3" key="1">
    <citation type="journal article" date="2019" name="Int. J. Syst. Evol. Microbiol.">
        <title>The Global Catalogue of Microorganisms (GCM) 10K type strain sequencing project: providing services to taxonomists for standard genome sequencing and annotation.</title>
        <authorList>
            <consortium name="The Broad Institute Genomics Platform"/>
            <consortium name="The Broad Institute Genome Sequencing Center for Infectious Disease"/>
            <person name="Wu L."/>
            <person name="Ma J."/>
        </authorList>
    </citation>
    <scope>NUCLEOTIDE SEQUENCE [LARGE SCALE GENOMIC DNA]</scope>
    <source>
        <strain evidence="3">KCTC 42964</strain>
    </source>
</reference>
<evidence type="ECO:0000313" key="3">
    <source>
        <dbReference type="Proteomes" id="UP001595528"/>
    </source>
</evidence>
<comment type="caution">
    <text evidence="2">The sequence shown here is derived from an EMBL/GenBank/DDBJ whole genome shotgun (WGS) entry which is preliminary data.</text>
</comment>
<accession>A0ABV7L2D1</accession>
<evidence type="ECO:0008006" key="4">
    <source>
        <dbReference type="Google" id="ProtNLM"/>
    </source>
</evidence>
<dbReference type="RefSeq" id="WP_379902197.1">
    <property type="nucleotide sequence ID" value="NZ_JBHRTR010000028.1"/>
</dbReference>
<keyword evidence="3" id="KW-1185">Reference proteome</keyword>
<dbReference type="Gene3D" id="1.10.260.40">
    <property type="entry name" value="lambda repressor-like DNA-binding domains"/>
    <property type="match status" value="1"/>
</dbReference>
<feature type="compositionally biased region" description="Basic and acidic residues" evidence="1">
    <location>
        <begin position="74"/>
        <end position="83"/>
    </location>
</feature>
<dbReference type="SUPFAM" id="SSF47413">
    <property type="entry name" value="lambda repressor-like DNA-binding domains"/>
    <property type="match status" value="1"/>
</dbReference>
<dbReference type="CDD" id="cd00093">
    <property type="entry name" value="HTH_XRE"/>
    <property type="match status" value="1"/>
</dbReference>
<feature type="region of interest" description="Disordered" evidence="1">
    <location>
        <begin position="74"/>
        <end position="113"/>
    </location>
</feature>
<evidence type="ECO:0000256" key="1">
    <source>
        <dbReference type="SAM" id="MobiDB-lite"/>
    </source>
</evidence>